<keyword evidence="3" id="KW-1185">Reference proteome</keyword>
<gene>
    <name evidence="2" type="ORF">HAX54_002338</name>
</gene>
<accession>A0ABS8WV02</accession>
<dbReference type="Proteomes" id="UP000823775">
    <property type="component" value="Unassembled WGS sequence"/>
</dbReference>
<feature type="transmembrane region" description="Helical" evidence="1">
    <location>
        <begin position="40"/>
        <end position="62"/>
    </location>
</feature>
<name>A0ABS8WV02_DATST</name>
<feature type="non-terminal residue" evidence="2">
    <location>
        <position position="1"/>
    </location>
</feature>
<evidence type="ECO:0000313" key="2">
    <source>
        <dbReference type="EMBL" id="MCE3215424.1"/>
    </source>
</evidence>
<keyword evidence="1" id="KW-0812">Transmembrane</keyword>
<reference evidence="2 3" key="1">
    <citation type="journal article" date="2021" name="BMC Genomics">
        <title>Datura genome reveals duplications of psychoactive alkaloid biosynthetic genes and high mutation rate following tissue culture.</title>
        <authorList>
            <person name="Rajewski A."/>
            <person name="Carter-House D."/>
            <person name="Stajich J."/>
            <person name="Litt A."/>
        </authorList>
    </citation>
    <scope>NUCLEOTIDE SEQUENCE [LARGE SCALE GENOMIC DNA]</scope>
    <source>
        <strain evidence="2">AR-01</strain>
    </source>
</reference>
<evidence type="ECO:0000256" key="1">
    <source>
        <dbReference type="SAM" id="Phobius"/>
    </source>
</evidence>
<protein>
    <submittedName>
        <fullName evidence="2">Uncharacterized protein</fullName>
    </submittedName>
</protein>
<keyword evidence="1" id="KW-0472">Membrane</keyword>
<organism evidence="2 3">
    <name type="scientific">Datura stramonium</name>
    <name type="common">Jimsonweed</name>
    <name type="synonym">Common thornapple</name>
    <dbReference type="NCBI Taxonomy" id="4076"/>
    <lineage>
        <taxon>Eukaryota</taxon>
        <taxon>Viridiplantae</taxon>
        <taxon>Streptophyta</taxon>
        <taxon>Embryophyta</taxon>
        <taxon>Tracheophyta</taxon>
        <taxon>Spermatophyta</taxon>
        <taxon>Magnoliopsida</taxon>
        <taxon>eudicotyledons</taxon>
        <taxon>Gunneridae</taxon>
        <taxon>Pentapetalae</taxon>
        <taxon>asterids</taxon>
        <taxon>lamiids</taxon>
        <taxon>Solanales</taxon>
        <taxon>Solanaceae</taxon>
        <taxon>Solanoideae</taxon>
        <taxon>Datureae</taxon>
        <taxon>Datura</taxon>
    </lineage>
</organism>
<proteinExistence type="predicted"/>
<dbReference type="EMBL" id="JACEIK010011055">
    <property type="protein sequence ID" value="MCE3215424.1"/>
    <property type="molecule type" value="Genomic_DNA"/>
</dbReference>
<comment type="caution">
    <text evidence="2">The sequence shown here is derived from an EMBL/GenBank/DDBJ whole genome shotgun (WGS) entry which is preliminary data.</text>
</comment>
<keyword evidence="1" id="KW-1133">Transmembrane helix</keyword>
<sequence length="148" mass="17108">HGSKRTRRANEEEHDDLSLPPQSLRRYGLRWVKRKKRERVCLVFALITGMPINVGVIIKNVLSRARAKRSQIFGFGGLLIRFLRGNEIEKEEVDYRPIYDPKGNDVTNIKEPKGVNGPDFSANERNARIDNMLSHLNGMHMLQKKLME</sequence>
<evidence type="ECO:0000313" key="3">
    <source>
        <dbReference type="Proteomes" id="UP000823775"/>
    </source>
</evidence>